<proteinExistence type="predicted"/>
<evidence type="ECO:0000259" key="3">
    <source>
        <dbReference type="PROSITE" id="PS50846"/>
    </source>
</evidence>
<evidence type="ECO:0000313" key="4">
    <source>
        <dbReference type="EMBL" id="JAS69243.1"/>
    </source>
</evidence>
<dbReference type="Gene3D" id="3.30.70.100">
    <property type="match status" value="1"/>
</dbReference>
<keyword evidence="2" id="KW-0186">Copper</keyword>
<sequence>TCKLSVEGMTCMSCVQSIQKMISKLESVKKISINLETKEAVIEYDSNTIAPHELCGKINEMGFETSVLEPLDGIEILQQQQRQKCATIEPIKRNALATLEIS</sequence>
<feature type="non-terminal residue" evidence="4">
    <location>
        <position position="102"/>
    </location>
</feature>
<organism evidence="4">
    <name type="scientific">Cuerna arida</name>
    <dbReference type="NCBI Taxonomy" id="1464854"/>
    <lineage>
        <taxon>Eukaryota</taxon>
        <taxon>Metazoa</taxon>
        <taxon>Ecdysozoa</taxon>
        <taxon>Arthropoda</taxon>
        <taxon>Hexapoda</taxon>
        <taxon>Insecta</taxon>
        <taxon>Pterygota</taxon>
        <taxon>Neoptera</taxon>
        <taxon>Paraneoptera</taxon>
        <taxon>Hemiptera</taxon>
        <taxon>Auchenorrhyncha</taxon>
        <taxon>Membracoidea</taxon>
        <taxon>Cicadellidae</taxon>
        <taxon>Cicadellinae</taxon>
        <taxon>Proconiini</taxon>
        <taxon>Cuerna</taxon>
    </lineage>
</organism>
<dbReference type="Pfam" id="PF00403">
    <property type="entry name" value="HMA"/>
    <property type="match status" value="1"/>
</dbReference>
<dbReference type="CDD" id="cd00371">
    <property type="entry name" value="HMA"/>
    <property type="match status" value="1"/>
</dbReference>
<dbReference type="PANTHER" id="PTHR46594">
    <property type="entry name" value="P-TYPE CATION-TRANSPORTING ATPASE"/>
    <property type="match status" value="1"/>
</dbReference>
<accession>A0A1B6H3J4</accession>
<protein>
    <recommendedName>
        <fullName evidence="3">HMA domain-containing protein</fullName>
    </recommendedName>
</protein>
<keyword evidence="2" id="KW-0187">Copper transport</keyword>
<dbReference type="PANTHER" id="PTHR46594:SF4">
    <property type="entry name" value="P-TYPE CATION-TRANSPORTING ATPASE"/>
    <property type="match status" value="1"/>
</dbReference>
<name>A0A1B6H3J4_9HEMI</name>
<dbReference type="PROSITE" id="PS50846">
    <property type="entry name" value="HMA_2"/>
    <property type="match status" value="1"/>
</dbReference>
<dbReference type="GO" id="GO:0006825">
    <property type="term" value="P:copper ion transport"/>
    <property type="evidence" value="ECO:0007669"/>
    <property type="project" value="UniProtKB-KW"/>
</dbReference>
<dbReference type="FunFam" id="3.30.70.100:FF:000001">
    <property type="entry name" value="ATPase copper transporting beta"/>
    <property type="match status" value="1"/>
</dbReference>
<dbReference type="AlphaFoldDB" id="A0A1B6H3J4"/>
<dbReference type="InterPro" id="IPR006121">
    <property type="entry name" value="HMA_dom"/>
</dbReference>
<evidence type="ECO:0000256" key="2">
    <source>
        <dbReference type="ARBA" id="ARBA00022796"/>
    </source>
</evidence>
<dbReference type="EMBL" id="GECZ01000526">
    <property type="protein sequence ID" value="JAS69243.1"/>
    <property type="molecule type" value="Transcribed_RNA"/>
</dbReference>
<keyword evidence="2" id="KW-0406">Ion transport</keyword>
<feature type="domain" description="HMA" evidence="3">
    <location>
        <begin position="1"/>
        <end position="66"/>
    </location>
</feature>
<dbReference type="InterPro" id="IPR017969">
    <property type="entry name" value="Heavy-metal-associated_CS"/>
</dbReference>
<feature type="non-terminal residue" evidence="4">
    <location>
        <position position="1"/>
    </location>
</feature>
<dbReference type="InterPro" id="IPR036163">
    <property type="entry name" value="HMA_dom_sf"/>
</dbReference>
<keyword evidence="1" id="KW-0479">Metal-binding</keyword>
<reference evidence="4" key="1">
    <citation type="submission" date="2015-11" db="EMBL/GenBank/DDBJ databases">
        <title>De novo transcriptome assembly of four potential Pierce s Disease insect vectors from Arizona vineyards.</title>
        <authorList>
            <person name="Tassone E.E."/>
        </authorList>
    </citation>
    <scope>NUCLEOTIDE SEQUENCE</scope>
</reference>
<dbReference type="SUPFAM" id="SSF55008">
    <property type="entry name" value="HMA, heavy metal-associated domain"/>
    <property type="match status" value="1"/>
</dbReference>
<dbReference type="GO" id="GO:0046872">
    <property type="term" value="F:metal ion binding"/>
    <property type="evidence" value="ECO:0007669"/>
    <property type="project" value="UniProtKB-KW"/>
</dbReference>
<evidence type="ECO:0000256" key="1">
    <source>
        <dbReference type="ARBA" id="ARBA00022723"/>
    </source>
</evidence>
<dbReference type="PROSITE" id="PS01047">
    <property type="entry name" value="HMA_1"/>
    <property type="match status" value="1"/>
</dbReference>
<dbReference type="PRINTS" id="PR00942">
    <property type="entry name" value="CUATPASEI"/>
</dbReference>
<gene>
    <name evidence="4" type="ORF">g.50507</name>
</gene>
<keyword evidence="2" id="KW-0813">Transport</keyword>